<gene>
    <name evidence="1" type="ORF">SCWH03_51370</name>
</gene>
<reference evidence="1 2" key="1">
    <citation type="submission" date="2020-02" db="EMBL/GenBank/DDBJ databases">
        <title>Whole Genome Shotgun Sequence of Streptomyces sp. strain CWH03.</title>
        <authorList>
            <person name="Dohra H."/>
            <person name="Kodani S."/>
            <person name="Yamamura H."/>
        </authorList>
    </citation>
    <scope>NUCLEOTIDE SEQUENCE [LARGE SCALE GENOMIC DNA]</scope>
    <source>
        <strain evidence="1 2">CWH03</strain>
    </source>
</reference>
<dbReference type="AlphaFoldDB" id="A0A6A0B3F4"/>
<sequence length="214" mass="23042">MSILAQTAMAPSTPVGQSGEPAALAETVLLALAAAGADETTLDTTREILATGQVYRTFATAVHDQNNRDLLPVVDMLDEIIGRVADQRPLKPLVDMIKREQAKEQQAEPGHHPWCKTGACITRHYDDGQPCTEHVGPRIDMPIPKDMGCASNQLLSADLHALEEFSGGPQVSFNSGGNGVLLGGPELDEVIDDLDTFVDGLRHLRRLMGQEKAQ</sequence>
<name>A0A6A0B3F4_9ACTN</name>
<dbReference type="InterPro" id="IPR054202">
    <property type="entry name" value="DUF6907"/>
</dbReference>
<protein>
    <submittedName>
        <fullName evidence="1">Uncharacterized protein</fullName>
    </submittedName>
</protein>
<accession>A0A6A0B3F4</accession>
<keyword evidence="2" id="KW-1185">Reference proteome</keyword>
<evidence type="ECO:0000313" key="2">
    <source>
        <dbReference type="Proteomes" id="UP000484988"/>
    </source>
</evidence>
<dbReference type="RefSeq" id="WP_173266523.1">
    <property type="nucleotide sequence ID" value="NZ_BLLG01000021.1"/>
</dbReference>
<evidence type="ECO:0000313" key="1">
    <source>
        <dbReference type="EMBL" id="GFH38874.1"/>
    </source>
</evidence>
<dbReference type="Pfam" id="PF21848">
    <property type="entry name" value="DUF6907"/>
    <property type="match status" value="1"/>
</dbReference>
<dbReference type="EMBL" id="BLLG01000021">
    <property type="protein sequence ID" value="GFH38874.1"/>
    <property type="molecule type" value="Genomic_DNA"/>
</dbReference>
<organism evidence="1 2">
    <name type="scientific">Streptomyces pacificus</name>
    <dbReference type="NCBI Taxonomy" id="2705029"/>
    <lineage>
        <taxon>Bacteria</taxon>
        <taxon>Bacillati</taxon>
        <taxon>Actinomycetota</taxon>
        <taxon>Actinomycetes</taxon>
        <taxon>Kitasatosporales</taxon>
        <taxon>Streptomycetaceae</taxon>
        <taxon>Streptomyces</taxon>
    </lineage>
</organism>
<comment type="caution">
    <text evidence="1">The sequence shown here is derived from an EMBL/GenBank/DDBJ whole genome shotgun (WGS) entry which is preliminary data.</text>
</comment>
<proteinExistence type="predicted"/>
<dbReference type="Proteomes" id="UP000484988">
    <property type="component" value="Unassembled WGS sequence"/>
</dbReference>